<feature type="domain" description="Helix-turn-helix conjugative transposon-like" evidence="1">
    <location>
        <begin position="15"/>
        <end position="53"/>
    </location>
</feature>
<dbReference type="RefSeq" id="WP_053419045.1">
    <property type="nucleotide sequence ID" value="NZ_LILB01000009.1"/>
</dbReference>
<organism evidence="2 3">
    <name type="scientific">Viridibacillus arvi</name>
    <dbReference type="NCBI Taxonomy" id="263475"/>
    <lineage>
        <taxon>Bacteria</taxon>
        <taxon>Bacillati</taxon>
        <taxon>Bacillota</taxon>
        <taxon>Bacilli</taxon>
        <taxon>Bacillales</taxon>
        <taxon>Caryophanaceae</taxon>
        <taxon>Viridibacillus</taxon>
    </lineage>
</organism>
<comment type="caution">
    <text evidence="2">The sequence shown here is derived from an EMBL/GenBank/DDBJ whole genome shotgun (WGS) entry which is preliminary data.</text>
</comment>
<dbReference type="AlphaFoldDB" id="A0A0M0L879"/>
<dbReference type="GeneID" id="301138668"/>
<keyword evidence="3" id="KW-1185">Reference proteome</keyword>
<gene>
    <name evidence="2" type="ORF">AMD00_21450</name>
</gene>
<name>A0A0M0L879_9BACL</name>
<reference evidence="3" key="1">
    <citation type="submission" date="2015-08" db="EMBL/GenBank/DDBJ databases">
        <title>Fjat-10028 dsm 16317.</title>
        <authorList>
            <person name="Liu B."/>
            <person name="Wang J."/>
            <person name="Zhu Y."/>
            <person name="Liu G."/>
            <person name="Chen Q."/>
            <person name="Chen Z."/>
            <person name="Lan J."/>
            <person name="Che J."/>
            <person name="Ge C."/>
            <person name="Shi H."/>
            <person name="Pan Z."/>
            <person name="Liu X."/>
        </authorList>
    </citation>
    <scope>NUCLEOTIDE SEQUENCE [LARGE SCALE GENOMIC DNA]</scope>
    <source>
        <strain evidence="3">DSM 16317</strain>
    </source>
</reference>
<dbReference type="Proteomes" id="UP000036867">
    <property type="component" value="Unassembled WGS sequence"/>
</dbReference>
<evidence type="ECO:0000259" key="1">
    <source>
        <dbReference type="Pfam" id="PF12645"/>
    </source>
</evidence>
<accession>A0A0M0L879</accession>
<evidence type="ECO:0000313" key="2">
    <source>
        <dbReference type="EMBL" id="KOO47239.1"/>
    </source>
</evidence>
<protein>
    <recommendedName>
        <fullName evidence="1">Helix-turn-helix conjugative transposon-like domain-containing protein</fullName>
    </recommendedName>
</protein>
<dbReference type="Pfam" id="PF12645">
    <property type="entry name" value="HTH_16"/>
    <property type="match status" value="1"/>
</dbReference>
<evidence type="ECO:0000313" key="3">
    <source>
        <dbReference type="Proteomes" id="UP000036867"/>
    </source>
</evidence>
<dbReference type="OrthoDB" id="2658921at2"/>
<proteinExistence type="predicted"/>
<dbReference type="EMBL" id="LILB01000009">
    <property type="protein sequence ID" value="KOO47239.1"/>
    <property type="molecule type" value="Genomic_DNA"/>
</dbReference>
<dbReference type="InterPro" id="IPR024760">
    <property type="entry name" value="HTH_dom_conjug_TS-like"/>
</dbReference>
<sequence length="72" mass="8867">MENQILYEVENQDLERLLEIFRPAIKKSLINTRMQEREDLEQEISMKILEKLSYLQEIRTPDFFEFIEHHVD</sequence>